<protein>
    <recommendedName>
        <fullName evidence="2">Phage portal protein</fullName>
    </recommendedName>
</protein>
<comment type="caution">
    <text evidence="1">The sequence shown here is derived from an EMBL/GenBank/DDBJ whole genome shotgun (WGS) entry which is preliminary data.</text>
</comment>
<proteinExistence type="predicted"/>
<organism evidence="1">
    <name type="scientific">termite gut metagenome</name>
    <dbReference type="NCBI Taxonomy" id="433724"/>
    <lineage>
        <taxon>unclassified sequences</taxon>
        <taxon>metagenomes</taxon>
        <taxon>organismal metagenomes</taxon>
    </lineage>
</organism>
<dbReference type="Pfam" id="PF04860">
    <property type="entry name" value="Phage_portal"/>
    <property type="match status" value="1"/>
</dbReference>
<evidence type="ECO:0008006" key="2">
    <source>
        <dbReference type="Google" id="ProtNLM"/>
    </source>
</evidence>
<dbReference type="AlphaFoldDB" id="A0A5J4SU02"/>
<dbReference type="InterPro" id="IPR006944">
    <property type="entry name" value="Phage/GTA_portal"/>
</dbReference>
<evidence type="ECO:0000313" key="1">
    <source>
        <dbReference type="EMBL" id="KAA6348645.1"/>
    </source>
</evidence>
<reference evidence="1" key="1">
    <citation type="submission" date="2019-03" db="EMBL/GenBank/DDBJ databases">
        <title>Single cell metagenomics reveals metabolic interactions within the superorganism composed of flagellate Streblomastix strix and complex community of Bacteroidetes bacteria on its surface.</title>
        <authorList>
            <person name="Treitli S.C."/>
            <person name="Kolisko M."/>
            <person name="Husnik F."/>
            <person name="Keeling P."/>
            <person name="Hampl V."/>
        </authorList>
    </citation>
    <scope>NUCLEOTIDE SEQUENCE</scope>
    <source>
        <strain evidence="1">STM</strain>
    </source>
</reference>
<sequence length="444" mass="49630">MPGIISRIFSMRGYVNKYEKDTAGNNWYLRGLISDGGVLLKERLNDKTSFDMKLAEDKALALSICTPLATSIGKTGSLFSNGRFYIADKDGNEAKQHDDIRTLLKKPNPLQTGRQFFKQVEMCLKLFGYCPIYTNRGLPSSLPKSIWIIPPEKFHLVSSGKRYAQTDIKGIVQKTYIDLDNGEQLDLKLNTDFFLIYDSEAIFQGQGVDITFRSSTDELSVPVSNWIAQAIASHTLIVNGGPKGIIYNNENSQFANAELNPIEQKKLEDSFKSKYGLVNKLYSILVTKAKIGWIPLNYDSSQLKLHEEDVRCTNKIANAIGLNPNIFISDSTYTNQETAKKAAYEDLIIPDSELIAEALTFALCPDGIFIKIDYTHISCLQKDKKAESQALHIVSTGLANLIKEGIITPMEARIELSRYLEINPDKPVGEYKINNNSNNDGKGE</sequence>
<accession>A0A5J4SU02</accession>
<name>A0A5J4SU02_9ZZZZ</name>
<dbReference type="EMBL" id="SNRY01000063">
    <property type="protein sequence ID" value="KAA6348645.1"/>
    <property type="molecule type" value="Genomic_DNA"/>
</dbReference>
<gene>
    <name evidence="1" type="ORF">EZS27_003878</name>
</gene>